<dbReference type="GO" id="GO:0005524">
    <property type="term" value="F:ATP binding"/>
    <property type="evidence" value="ECO:0007669"/>
    <property type="project" value="UniProtKB-KW"/>
</dbReference>
<dbReference type="PROSITE" id="PS50893">
    <property type="entry name" value="ABC_TRANSPORTER_2"/>
    <property type="match status" value="1"/>
</dbReference>
<dbReference type="PROSITE" id="PS00211">
    <property type="entry name" value="ABC_TRANSPORTER_1"/>
    <property type="match status" value="1"/>
</dbReference>
<dbReference type="InterPro" id="IPR051782">
    <property type="entry name" value="ABC_Transporter_VariousFunc"/>
</dbReference>
<dbReference type="AlphaFoldDB" id="A0A4R1HVX7"/>
<dbReference type="GO" id="GO:0016887">
    <property type="term" value="F:ATP hydrolysis activity"/>
    <property type="evidence" value="ECO:0007669"/>
    <property type="project" value="InterPro"/>
</dbReference>
<gene>
    <name evidence="5" type="ORF">EV378_2742</name>
</gene>
<dbReference type="Pfam" id="PF00005">
    <property type="entry name" value="ABC_tran"/>
    <property type="match status" value="1"/>
</dbReference>
<evidence type="ECO:0000256" key="1">
    <source>
        <dbReference type="ARBA" id="ARBA00022448"/>
    </source>
</evidence>
<dbReference type="Proteomes" id="UP000295560">
    <property type="component" value="Unassembled WGS sequence"/>
</dbReference>
<protein>
    <submittedName>
        <fullName evidence="5">ABC-type multidrug transport system ATPase subunit</fullName>
    </submittedName>
</protein>
<dbReference type="SUPFAM" id="SSF52540">
    <property type="entry name" value="P-loop containing nucleoside triphosphate hydrolases"/>
    <property type="match status" value="1"/>
</dbReference>
<dbReference type="InterPro" id="IPR027417">
    <property type="entry name" value="P-loop_NTPase"/>
</dbReference>
<comment type="caution">
    <text evidence="5">The sequence shown here is derived from an EMBL/GenBank/DDBJ whole genome shotgun (WGS) entry which is preliminary data.</text>
</comment>
<dbReference type="InterPro" id="IPR017871">
    <property type="entry name" value="ABC_transporter-like_CS"/>
</dbReference>
<keyword evidence="3" id="KW-0067">ATP-binding</keyword>
<name>A0A4R1HVX7_PSEEN</name>
<dbReference type="RefSeq" id="WP_132424832.1">
    <property type="nucleotide sequence ID" value="NZ_SMFZ01000001.1"/>
</dbReference>
<dbReference type="Gene3D" id="3.40.50.300">
    <property type="entry name" value="P-loop containing nucleotide triphosphate hydrolases"/>
    <property type="match status" value="1"/>
</dbReference>
<evidence type="ECO:0000313" key="6">
    <source>
        <dbReference type="Proteomes" id="UP000295560"/>
    </source>
</evidence>
<keyword evidence="1" id="KW-0813">Transport</keyword>
<feature type="domain" description="ABC transporter" evidence="4">
    <location>
        <begin position="1"/>
        <end position="219"/>
    </location>
</feature>
<evidence type="ECO:0000259" key="4">
    <source>
        <dbReference type="PROSITE" id="PS50893"/>
    </source>
</evidence>
<dbReference type="SMART" id="SM00382">
    <property type="entry name" value="AAA"/>
    <property type="match status" value="1"/>
</dbReference>
<accession>A0A4R1HVX7</accession>
<organism evidence="5 6">
    <name type="scientific">Pseudonocardia endophytica</name>
    <dbReference type="NCBI Taxonomy" id="401976"/>
    <lineage>
        <taxon>Bacteria</taxon>
        <taxon>Bacillati</taxon>
        <taxon>Actinomycetota</taxon>
        <taxon>Actinomycetes</taxon>
        <taxon>Pseudonocardiales</taxon>
        <taxon>Pseudonocardiaceae</taxon>
        <taxon>Pseudonocardia</taxon>
    </lineage>
</organism>
<keyword evidence="6" id="KW-1185">Reference proteome</keyword>
<sequence length="273" mass="28985">MRLVGVHKSYRPAPVVLTGVDLELEPGVPVVVAGANGSGKSTLLRIAAGCDTPTAGSVVDRPDVVGYLPDRFPALLRLPARRYLRHLAAVHGADREASEQTADEVLDELGFTGEDDEPMSALSKGNAQKVGLAQALSCDAELLVLDEPWSGLDADAVDALTARLSGVDVPMLLTDHTREADRLDGVRIVGIRPDGRLEDEAPPAPVRRSRRVRIELTCRADPRVVLDGLPPARVDALAPGRMTVVLHPRSSDAWLAAALAAGCSVRSVTREEA</sequence>
<proteinExistence type="predicted"/>
<dbReference type="InterPro" id="IPR003439">
    <property type="entry name" value="ABC_transporter-like_ATP-bd"/>
</dbReference>
<dbReference type="InterPro" id="IPR003593">
    <property type="entry name" value="AAA+_ATPase"/>
</dbReference>
<evidence type="ECO:0000256" key="2">
    <source>
        <dbReference type="ARBA" id="ARBA00022741"/>
    </source>
</evidence>
<keyword evidence="2" id="KW-0547">Nucleotide-binding</keyword>
<dbReference type="PANTHER" id="PTHR42939:SF1">
    <property type="entry name" value="ABC TRANSPORTER ATP-BINDING PROTEIN ALBC-RELATED"/>
    <property type="match status" value="1"/>
</dbReference>
<evidence type="ECO:0000256" key="3">
    <source>
        <dbReference type="ARBA" id="ARBA00022840"/>
    </source>
</evidence>
<evidence type="ECO:0000313" key="5">
    <source>
        <dbReference type="EMBL" id="TCK26897.1"/>
    </source>
</evidence>
<dbReference type="OrthoDB" id="5182800at2"/>
<dbReference type="PANTHER" id="PTHR42939">
    <property type="entry name" value="ABC TRANSPORTER ATP-BINDING PROTEIN ALBC-RELATED"/>
    <property type="match status" value="1"/>
</dbReference>
<reference evidence="5 6" key="1">
    <citation type="submission" date="2019-03" db="EMBL/GenBank/DDBJ databases">
        <title>Sequencing the genomes of 1000 actinobacteria strains.</title>
        <authorList>
            <person name="Klenk H.-P."/>
        </authorList>
    </citation>
    <scope>NUCLEOTIDE SEQUENCE [LARGE SCALE GENOMIC DNA]</scope>
    <source>
        <strain evidence="5 6">DSM 44969</strain>
    </source>
</reference>
<dbReference type="EMBL" id="SMFZ01000001">
    <property type="protein sequence ID" value="TCK26897.1"/>
    <property type="molecule type" value="Genomic_DNA"/>
</dbReference>